<keyword evidence="3" id="KW-0677">Repeat</keyword>
<evidence type="ECO:0000256" key="3">
    <source>
        <dbReference type="ARBA" id="ARBA00022737"/>
    </source>
</evidence>
<evidence type="ECO:0000256" key="4">
    <source>
        <dbReference type="ARBA" id="ARBA00022801"/>
    </source>
</evidence>
<dbReference type="InterPro" id="IPR002182">
    <property type="entry name" value="NB-ARC"/>
</dbReference>
<dbReference type="SUPFAM" id="SSF52200">
    <property type="entry name" value="Toll/Interleukin receptor TIR domain"/>
    <property type="match status" value="1"/>
</dbReference>
<dbReference type="EMBL" id="KP277100">
    <property type="protein sequence ID" value="AKQ06244.1"/>
    <property type="molecule type" value="mRNA"/>
</dbReference>
<keyword evidence="6" id="KW-0520">NAD</keyword>
<dbReference type="SUPFAM" id="SSF52058">
    <property type="entry name" value="L domain-like"/>
    <property type="match status" value="2"/>
</dbReference>
<dbReference type="GO" id="GO:0006952">
    <property type="term" value="P:defense response"/>
    <property type="evidence" value="ECO:0007669"/>
    <property type="project" value="UniProtKB-KW"/>
</dbReference>
<dbReference type="InterPro" id="IPR058546">
    <property type="entry name" value="RPS4B/Roq1-like_LRR"/>
</dbReference>
<protein>
    <recommendedName>
        <fullName evidence="1">ADP-ribosyl cyclase/cyclic ADP-ribose hydrolase</fullName>
        <ecNumber evidence="1">3.2.2.6</ecNumber>
    </recommendedName>
</protein>
<proteinExistence type="evidence at transcript level"/>
<comment type="catalytic activity">
    <reaction evidence="7">
        <text>NAD(+) + H2O = ADP-D-ribose + nicotinamide + H(+)</text>
        <dbReference type="Rhea" id="RHEA:16301"/>
        <dbReference type="ChEBI" id="CHEBI:15377"/>
        <dbReference type="ChEBI" id="CHEBI:15378"/>
        <dbReference type="ChEBI" id="CHEBI:17154"/>
        <dbReference type="ChEBI" id="CHEBI:57540"/>
        <dbReference type="ChEBI" id="CHEBI:57967"/>
        <dbReference type="EC" id="3.2.2.6"/>
    </reaction>
    <physiologicalReaction direction="left-to-right" evidence="7">
        <dbReference type="Rhea" id="RHEA:16302"/>
    </physiologicalReaction>
</comment>
<dbReference type="PROSITE" id="PS50104">
    <property type="entry name" value="TIR"/>
    <property type="match status" value="1"/>
</dbReference>
<dbReference type="InterPro" id="IPR036390">
    <property type="entry name" value="WH_DNA-bd_sf"/>
</dbReference>
<dbReference type="EC" id="3.2.2.6" evidence="1"/>
<dbReference type="SMART" id="SM00255">
    <property type="entry name" value="TIR"/>
    <property type="match status" value="1"/>
</dbReference>
<dbReference type="Gene3D" id="3.40.50.10140">
    <property type="entry name" value="Toll/interleukin-1 receptor homology (TIR) domain"/>
    <property type="match status" value="1"/>
</dbReference>
<dbReference type="SUPFAM" id="SSF46785">
    <property type="entry name" value="Winged helix' DNA-binding domain"/>
    <property type="match status" value="1"/>
</dbReference>
<dbReference type="InterPro" id="IPR045344">
    <property type="entry name" value="C-JID"/>
</dbReference>
<dbReference type="AlphaFoldDB" id="A0A0R7K407"/>
<dbReference type="InterPro" id="IPR032675">
    <property type="entry name" value="LRR_dom_sf"/>
</dbReference>
<dbReference type="Pfam" id="PF23286">
    <property type="entry name" value="LRR_13"/>
    <property type="match status" value="1"/>
</dbReference>
<evidence type="ECO:0000256" key="6">
    <source>
        <dbReference type="ARBA" id="ARBA00023027"/>
    </source>
</evidence>
<dbReference type="FunFam" id="3.40.50.10140:FF:000007">
    <property type="entry name" value="Disease resistance protein (TIR-NBS-LRR class)"/>
    <property type="match status" value="1"/>
</dbReference>
<evidence type="ECO:0000259" key="8">
    <source>
        <dbReference type="PROSITE" id="PS50104"/>
    </source>
</evidence>
<dbReference type="PANTHER" id="PTHR11017:SF431">
    <property type="entry name" value="ADP-RIBOSYL CYCLASE_CYCLIC ADP-RIBOSE HYDROLASE"/>
    <property type="match status" value="1"/>
</dbReference>
<accession>A0A0R7K407</accession>
<organism evidence="9">
    <name type="scientific">Caragana korshinskii</name>
    <dbReference type="NCBI Taxonomy" id="220689"/>
    <lineage>
        <taxon>Eukaryota</taxon>
        <taxon>Viridiplantae</taxon>
        <taxon>Streptophyta</taxon>
        <taxon>Embryophyta</taxon>
        <taxon>Tracheophyta</taxon>
        <taxon>Spermatophyta</taxon>
        <taxon>Magnoliopsida</taxon>
        <taxon>eudicotyledons</taxon>
        <taxon>Gunneridae</taxon>
        <taxon>Pentapetalae</taxon>
        <taxon>rosids</taxon>
        <taxon>fabids</taxon>
        <taxon>Fabales</taxon>
        <taxon>Fabaceae</taxon>
        <taxon>Papilionoideae</taxon>
        <taxon>50 kb inversion clade</taxon>
        <taxon>NPAAA clade</taxon>
        <taxon>Hologalegina</taxon>
        <taxon>IRL clade</taxon>
        <taxon>Caraganeae</taxon>
        <taxon>Caragana</taxon>
    </lineage>
</organism>
<dbReference type="InterPro" id="IPR058192">
    <property type="entry name" value="WHD_ROQ1-like"/>
</dbReference>
<evidence type="ECO:0000256" key="7">
    <source>
        <dbReference type="ARBA" id="ARBA00047304"/>
    </source>
</evidence>
<dbReference type="PRINTS" id="PR00364">
    <property type="entry name" value="DISEASERSIST"/>
</dbReference>
<dbReference type="Gene3D" id="1.10.8.430">
    <property type="entry name" value="Helical domain of apoptotic protease-activating factors"/>
    <property type="match status" value="1"/>
</dbReference>
<dbReference type="Pfam" id="PF00931">
    <property type="entry name" value="NB-ARC"/>
    <property type="match status" value="1"/>
</dbReference>
<evidence type="ECO:0000256" key="5">
    <source>
        <dbReference type="ARBA" id="ARBA00022821"/>
    </source>
</evidence>
<dbReference type="SUPFAM" id="SSF52540">
    <property type="entry name" value="P-loop containing nucleoside triphosphate hydrolases"/>
    <property type="match status" value="1"/>
</dbReference>
<keyword evidence="2" id="KW-0433">Leucine-rich repeat</keyword>
<dbReference type="InterPro" id="IPR042197">
    <property type="entry name" value="Apaf_helical"/>
</dbReference>
<keyword evidence="5" id="KW-0611">Plant defense</keyword>
<keyword evidence="4" id="KW-0378">Hydrolase</keyword>
<dbReference type="PANTHER" id="PTHR11017">
    <property type="entry name" value="LEUCINE-RICH REPEAT-CONTAINING PROTEIN"/>
    <property type="match status" value="1"/>
</dbReference>
<reference evidence="9" key="1">
    <citation type="submission" date="2014-12" db="EMBL/GenBank/DDBJ databases">
        <authorList>
            <person name="Lo Raquel"/>
        </authorList>
    </citation>
    <scope>NUCLEOTIDE SEQUENCE</scope>
</reference>
<dbReference type="Gene3D" id="3.40.50.300">
    <property type="entry name" value="P-loop containing nucleotide triphosphate hydrolases"/>
    <property type="match status" value="1"/>
</dbReference>
<evidence type="ECO:0000256" key="1">
    <source>
        <dbReference type="ARBA" id="ARBA00011982"/>
    </source>
</evidence>
<sequence length="1243" mass="141070">MASITDGFSYDVFLSFRGKDTRYCFTGNLWKALHDRGIRTFMDDEELRKGDEIAPSLVKAIEQSRMAIIVLSKNYASSSFCLQELSNILDCIKDKGRSVLPVFYDVDPFDVRRLTGTYGEAMAKHEARSNHNMDSLQKWKNALYQVANVSGFHYTNGDGYEHEFIGKIVEQVSREIKPVTLPVPDYVVGLELKSQELVSLLNVGSDDRVHMVGIHGVGGIGKTTLALAVYNMIVHQFEGSCFLENVRENSDKHGLPYLQKLLLSQIVGDENIELTGFKQGISILQQRLRQKKVLLILDDVDKQEQLHAIAGKPDWFGPGSRVIITTRNTRLLTCHGVESTYEVKELKEGDAFELLTRTAFKTDKVSAGYAGISNSEVTYFELLSRIAYETDEVSAPLVDILHRVITYASGLPLALEVVGSHLFNKTIDEWKSVLDGYERIPNKEIQTILKVSFDALEEEEKNVFLDIACCFKGRELEWVKRMLHAHHGDSKEDHIRVLVENSLIKISESHTVTLHDLIEDVGKEIVRQESPGEPGKRSRLWFPEDVVQVLEGNTGTTKIEIIYLDSPVKVECDRKAFKKMKNLRTLIMKDAQFSESPKHLPNSLRIFQCWLSPSWVLPSDFYPKKLAICNIPYDFALCKWGDFFKKKFEKMTTLYFQHCSLTQIPDISGLLNLKELSIKDCGNLITIDDSMGLLGKLEILCIINCIELMSIPPLKLPSLKELDLSRCGSLENFPHVVGGFLDKLKFLSVEDCFKLKSIPPLKLASLKELYLSNCWSLESFPPVVDGLLDKLKILDATGCSKFRSIPPLKLPSLIQLNLSKCRSLESFPPLVDGFLDELKILSVKRCNKLRSIPPLKLALLEELDLTGCDSLESLPPMVGLLDKLKILSVKGCSKLRNIPPLNLASLEQLDLSYCVSLEGFPEILGQVERIAQLYLHRTPIKELPFSFQNLTLLRSLYLSDCGIVQFPNSIVMMLELTEITIKNGGWLFPKQDESEGKMSPKQSSEVEILRLWNCNLSEEYLAIGLEWFANVKELDLSLSKFTVLPECIGKCHVLWKLILNDCEELEEIKGIPPSLKTLSAYNCISLTSSCKSKLLNQELHEAGNTRFCLPHTEIPEWFDHQCKRESSISFWFRNEFPAIALCFVYPLRSKHPFLWVIVNGCRVSKWDDENKYHNGPLKAFHLQLFHKTFVDQLDKKLLKNKWNHVKVKSGFGCEIIGVHVLKEKSGNKDILFSNELAYSLKRN</sequence>
<dbReference type="Pfam" id="PF01582">
    <property type="entry name" value="TIR"/>
    <property type="match status" value="1"/>
</dbReference>
<dbReference type="GO" id="GO:0043531">
    <property type="term" value="F:ADP binding"/>
    <property type="evidence" value="ECO:0007669"/>
    <property type="project" value="InterPro"/>
</dbReference>
<dbReference type="InterPro" id="IPR000157">
    <property type="entry name" value="TIR_dom"/>
</dbReference>
<dbReference type="InterPro" id="IPR035897">
    <property type="entry name" value="Toll_tir_struct_dom_sf"/>
</dbReference>
<evidence type="ECO:0000313" key="9">
    <source>
        <dbReference type="EMBL" id="AKQ06244.1"/>
    </source>
</evidence>
<reference evidence="9" key="2">
    <citation type="journal article" date="2015" name="Gene">
        <title>Role of cin-miR2118 in drought stress responses in Caragana intermedia and Tobacco.</title>
        <authorList>
            <person name="Wu B.F."/>
            <person name="Li W.F."/>
            <person name="Xu H.Y."/>
            <person name="Qi L.W."/>
            <person name="Han S.Y."/>
        </authorList>
    </citation>
    <scope>NUCLEOTIDE SEQUENCE</scope>
</reference>
<dbReference type="Gene3D" id="3.80.10.10">
    <property type="entry name" value="Ribonuclease Inhibitor"/>
    <property type="match status" value="4"/>
</dbReference>
<dbReference type="GO" id="GO:0061809">
    <property type="term" value="F:NAD+ nucleosidase activity, cyclic ADP-ribose generating"/>
    <property type="evidence" value="ECO:0007669"/>
    <property type="project" value="UniProtKB-EC"/>
</dbReference>
<evidence type="ECO:0000256" key="2">
    <source>
        <dbReference type="ARBA" id="ARBA00022614"/>
    </source>
</evidence>
<dbReference type="Pfam" id="PF23282">
    <property type="entry name" value="WHD_ROQ1"/>
    <property type="match status" value="1"/>
</dbReference>
<dbReference type="InterPro" id="IPR044974">
    <property type="entry name" value="Disease_R_plants"/>
</dbReference>
<dbReference type="GO" id="GO:0007165">
    <property type="term" value="P:signal transduction"/>
    <property type="evidence" value="ECO:0007669"/>
    <property type="project" value="InterPro"/>
</dbReference>
<dbReference type="InterPro" id="IPR027417">
    <property type="entry name" value="P-loop_NTPase"/>
</dbReference>
<feature type="domain" description="TIR" evidence="8">
    <location>
        <begin position="8"/>
        <end position="176"/>
    </location>
</feature>
<name>A0A0R7K407_9FABA</name>
<dbReference type="Pfam" id="PF20160">
    <property type="entry name" value="C-JID"/>
    <property type="match status" value="1"/>
</dbReference>